<proteinExistence type="predicted"/>
<reference evidence="1" key="1">
    <citation type="submission" date="2021-05" db="EMBL/GenBank/DDBJ databases">
        <authorList>
            <person name="Alioto T."/>
            <person name="Alioto T."/>
            <person name="Gomez Garrido J."/>
        </authorList>
    </citation>
    <scope>NUCLEOTIDE SEQUENCE</scope>
</reference>
<dbReference type="EMBL" id="HBUE01110829">
    <property type="protein sequence ID" value="CAG6488803.1"/>
    <property type="molecule type" value="Transcribed_RNA"/>
</dbReference>
<dbReference type="EMBL" id="HBUE01110830">
    <property type="protein sequence ID" value="CAG6488804.1"/>
    <property type="molecule type" value="Transcribed_RNA"/>
</dbReference>
<dbReference type="AlphaFoldDB" id="A0A8D8FZT6"/>
<dbReference type="EMBL" id="HBUE01110833">
    <property type="protein sequence ID" value="CAG6488807.1"/>
    <property type="molecule type" value="Transcribed_RNA"/>
</dbReference>
<dbReference type="EMBL" id="HBUE01110823">
    <property type="protein sequence ID" value="CAG6488797.1"/>
    <property type="molecule type" value="Transcribed_RNA"/>
</dbReference>
<sequence>MFRLLNLSRCLDLTSSSHRLRPFCRTRLADFWPARFDDLPWSVVSFSMANAFPQLLRASGHQVQWLMLATAASLSVAGLRLEVNFQERGTAPVALDEGANRLSGLVRAATL</sequence>
<dbReference type="EMBL" id="HBUE01110828">
    <property type="protein sequence ID" value="CAG6488802.1"/>
    <property type="molecule type" value="Transcribed_RNA"/>
</dbReference>
<dbReference type="EMBL" id="HBUE01110825">
    <property type="protein sequence ID" value="CAG6488799.1"/>
    <property type="molecule type" value="Transcribed_RNA"/>
</dbReference>
<protein>
    <submittedName>
        <fullName evidence="1">(northern house mosquito) hypothetical protein</fullName>
    </submittedName>
</protein>
<organism evidence="1">
    <name type="scientific">Culex pipiens</name>
    <name type="common">House mosquito</name>
    <dbReference type="NCBI Taxonomy" id="7175"/>
    <lineage>
        <taxon>Eukaryota</taxon>
        <taxon>Metazoa</taxon>
        <taxon>Ecdysozoa</taxon>
        <taxon>Arthropoda</taxon>
        <taxon>Hexapoda</taxon>
        <taxon>Insecta</taxon>
        <taxon>Pterygota</taxon>
        <taxon>Neoptera</taxon>
        <taxon>Endopterygota</taxon>
        <taxon>Diptera</taxon>
        <taxon>Nematocera</taxon>
        <taxon>Culicoidea</taxon>
        <taxon>Culicidae</taxon>
        <taxon>Culicinae</taxon>
        <taxon>Culicini</taxon>
        <taxon>Culex</taxon>
        <taxon>Culex</taxon>
    </lineage>
</organism>
<evidence type="ECO:0000313" key="1">
    <source>
        <dbReference type="EMBL" id="CAG6488803.1"/>
    </source>
</evidence>
<accession>A0A8D8FZT6</accession>
<name>A0A8D8FZT6_CULPI</name>
<dbReference type="EMBL" id="HBUE01110831">
    <property type="protein sequence ID" value="CAG6488805.1"/>
    <property type="molecule type" value="Transcribed_RNA"/>
</dbReference>